<dbReference type="InterPro" id="IPR045851">
    <property type="entry name" value="AMP-bd_C_sf"/>
</dbReference>
<keyword evidence="2" id="KW-0436">Ligase</keyword>
<evidence type="ECO:0000256" key="4">
    <source>
        <dbReference type="ARBA" id="ARBA00022840"/>
    </source>
</evidence>
<dbReference type="RefSeq" id="WP_047886168.1">
    <property type="nucleotide sequence ID" value="NZ_CP071326.1"/>
</dbReference>
<dbReference type="Gene3D" id="3.40.50.12780">
    <property type="entry name" value="N-terminal domain of ligase-like"/>
    <property type="match status" value="1"/>
</dbReference>
<dbReference type="PROSITE" id="PS00455">
    <property type="entry name" value="AMP_BINDING"/>
    <property type="match status" value="1"/>
</dbReference>
<evidence type="ECO:0000256" key="5">
    <source>
        <dbReference type="ARBA" id="ARBA00022990"/>
    </source>
</evidence>
<keyword evidence="4" id="KW-0067">ATP-binding</keyword>
<dbReference type="Proteomes" id="UP000035909">
    <property type="component" value="Unassembled WGS sequence"/>
</dbReference>
<dbReference type="PANTHER" id="PTHR24095:SF14">
    <property type="entry name" value="ACETYL-COENZYME A SYNTHETASE 1"/>
    <property type="match status" value="1"/>
</dbReference>
<dbReference type="EMBL" id="LDOU01000015">
    <property type="protein sequence ID" value="KLV08280.1"/>
    <property type="molecule type" value="Genomic_DNA"/>
</dbReference>
<evidence type="ECO:0000256" key="1">
    <source>
        <dbReference type="ARBA" id="ARBA00013275"/>
    </source>
</evidence>
<dbReference type="InterPro" id="IPR042099">
    <property type="entry name" value="ANL_N_sf"/>
</dbReference>
<dbReference type="InterPro" id="IPR025110">
    <property type="entry name" value="AMP-bd_C"/>
</dbReference>
<dbReference type="GO" id="GO:0003987">
    <property type="term" value="F:acetate-CoA ligase activity"/>
    <property type="evidence" value="ECO:0007669"/>
    <property type="project" value="UniProtKB-EC"/>
</dbReference>
<dbReference type="SUPFAM" id="SSF56801">
    <property type="entry name" value="Acetyl-CoA synthetase-like"/>
    <property type="match status" value="1"/>
</dbReference>
<keyword evidence="3" id="KW-0547">Nucleotide-binding</keyword>
<dbReference type="STRING" id="320778.ABT57_15955"/>
<dbReference type="Pfam" id="PF13193">
    <property type="entry name" value="AMP-binding_C"/>
    <property type="match status" value="1"/>
</dbReference>
<dbReference type="Pfam" id="PF00501">
    <property type="entry name" value="AMP-binding"/>
    <property type="match status" value="1"/>
</dbReference>
<dbReference type="InterPro" id="IPR020845">
    <property type="entry name" value="AMP-binding_CS"/>
</dbReference>
<evidence type="ECO:0000256" key="3">
    <source>
        <dbReference type="ARBA" id="ARBA00022741"/>
    </source>
</evidence>
<dbReference type="AlphaFoldDB" id="A0A0J1H9B5"/>
<protein>
    <recommendedName>
        <fullName evidence="1">acetate--CoA ligase</fullName>
        <ecNumber evidence="1">6.2.1.1</ecNumber>
    </recommendedName>
</protein>
<accession>A0A0J1H9B5</accession>
<dbReference type="GO" id="GO:0005829">
    <property type="term" value="C:cytosol"/>
    <property type="evidence" value="ECO:0007669"/>
    <property type="project" value="TreeGrafter"/>
</dbReference>
<sequence>MAVPIIKKSADAASANLSDYLSDYQRDCLDTDFTLEPDDSTGGKPTLKHLPDGGLNICFQALDSHLTTPVADKLALRWISKNDEILEYSYRDLCQLTSRFASVLHRLGLPPGARIFSLSGRRPELYIAALGTLKAGCVFTPLFSAFGPEPIRSRMEIGEAQVLLTTHSLYQKKVKAWCHELPHLQAILLIDGESEPDSGCYRLSDLMQQADPAFPCVSTQPEEMALLHFTSGTTGKPKGVIHVHQAVAYHQLSAYWALDLKPSDIYWCTADPGWVTGTSYGIIAPLCLGVTMIIDEAEFDVERWYHILQHHQVTVWYTAPTAIRMLMKAGAAICRNYDLSALRFIASVGEPLNPEAVLWSQTTLPIPFHDNWWQTETGGIMIANTASQDIKPGSMGRPLPGIEAAILGQNDDGSRSVITTPMEVGELALKPGWPSMFRGYLHQEDKYRSCFSNGWYMSGDLAMCDADGYFWFVGRKDDLIKSSGHLIGPFEVESALMEHEAVAEVGVIGKPDPVAGEIVKAFVTLKTGFEPDEGLQKTLLGFARKRLGAAVAPKEIVFRRSLPKTRSGKIMRRLLKARELGLPEGDTSTLECDEQ</sequence>
<organism evidence="8 9">
    <name type="scientific">Photobacterium ganghwense</name>
    <dbReference type="NCBI Taxonomy" id="320778"/>
    <lineage>
        <taxon>Bacteria</taxon>
        <taxon>Pseudomonadati</taxon>
        <taxon>Pseudomonadota</taxon>
        <taxon>Gammaproteobacteria</taxon>
        <taxon>Vibrionales</taxon>
        <taxon>Vibrionaceae</taxon>
        <taxon>Photobacterium</taxon>
    </lineage>
</organism>
<dbReference type="InterPro" id="IPR000873">
    <property type="entry name" value="AMP-dep_synth/lig_dom"/>
</dbReference>
<keyword evidence="9" id="KW-1185">Reference proteome</keyword>
<comment type="caution">
    <text evidence="8">The sequence shown here is derived from an EMBL/GenBank/DDBJ whole genome shotgun (WGS) entry which is preliminary data.</text>
</comment>
<evidence type="ECO:0000259" key="6">
    <source>
        <dbReference type="Pfam" id="PF00501"/>
    </source>
</evidence>
<dbReference type="PANTHER" id="PTHR24095">
    <property type="entry name" value="ACETYL-COENZYME A SYNTHETASE"/>
    <property type="match status" value="1"/>
</dbReference>
<evidence type="ECO:0000313" key="8">
    <source>
        <dbReference type="EMBL" id="KLV08280.1"/>
    </source>
</evidence>
<evidence type="ECO:0000313" key="9">
    <source>
        <dbReference type="Proteomes" id="UP000035909"/>
    </source>
</evidence>
<dbReference type="GO" id="GO:0006085">
    <property type="term" value="P:acetyl-CoA biosynthetic process"/>
    <property type="evidence" value="ECO:0007669"/>
    <property type="project" value="TreeGrafter"/>
</dbReference>
<dbReference type="EC" id="6.2.1.1" evidence="1"/>
<dbReference type="GO" id="GO:0005524">
    <property type="term" value="F:ATP binding"/>
    <property type="evidence" value="ECO:0007669"/>
    <property type="project" value="UniProtKB-KW"/>
</dbReference>
<dbReference type="Gene3D" id="3.30.300.30">
    <property type="match status" value="1"/>
</dbReference>
<name>A0A0J1H9B5_9GAMM</name>
<feature type="domain" description="AMP-dependent synthetase/ligase" evidence="6">
    <location>
        <begin position="72"/>
        <end position="441"/>
    </location>
</feature>
<gene>
    <name evidence="8" type="ORF">ABT57_15955</name>
</gene>
<proteinExistence type="predicted"/>
<keyword evidence="5" id="KW-0007">Acetylation</keyword>
<evidence type="ECO:0000256" key="2">
    <source>
        <dbReference type="ARBA" id="ARBA00022598"/>
    </source>
</evidence>
<dbReference type="NCBIfam" id="NF003313">
    <property type="entry name" value="PRK04319.1"/>
    <property type="match status" value="1"/>
</dbReference>
<reference evidence="8 9" key="1">
    <citation type="submission" date="2015-05" db="EMBL/GenBank/DDBJ databases">
        <title>Photobacterium galathea sp. nov.</title>
        <authorList>
            <person name="Machado H."/>
            <person name="Gram L."/>
        </authorList>
    </citation>
    <scope>NUCLEOTIDE SEQUENCE [LARGE SCALE GENOMIC DNA]</scope>
    <source>
        <strain evidence="8 9">DSM 22954</strain>
    </source>
</reference>
<evidence type="ECO:0000259" key="7">
    <source>
        <dbReference type="Pfam" id="PF13193"/>
    </source>
</evidence>
<dbReference type="OrthoDB" id="9803968at2"/>
<dbReference type="PATRIC" id="fig|320778.3.peg.3468"/>
<feature type="domain" description="AMP-binding enzyme C-terminal" evidence="7">
    <location>
        <begin position="491"/>
        <end position="569"/>
    </location>
</feature>